<reference evidence="1 2" key="1">
    <citation type="journal article" date="2021" name="Sci. Rep.">
        <title>The distribution of antibiotic resistance genes in chicken gut microbiota commensals.</title>
        <authorList>
            <person name="Juricova H."/>
            <person name="Matiasovicova J."/>
            <person name="Kubasova T."/>
            <person name="Cejkova D."/>
            <person name="Rychlik I."/>
        </authorList>
    </citation>
    <scope>NUCLEOTIDE SEQUENCE [LARGE SCALE GENOMIC DNA]</scope>
    <source>
        <strain evidence="1 2">An810</strain>
    </source>
</reference>
<dbReference type="Proteomes" id="UP000776629">
    <property type="component" value="Unassembled WGS sequence"/>
</dbReference>
<proteinExistence type="predicted"/>
<dbReference type="PANTHER" id="PTHR38451">
    <property type="entry name" value="TRNA (ADENINE(22)-N(1))-METHYLTRANSFERASE"/>
    <property type="match status" value="1"/>
</dbReference>
<organism evidence="1 2">
    <name type="scientific">Limosilactobacillus alvi</name>
    <dbReference type="NCBI Taxonomy" id="990412"/>
    <lineage>
        <taxon>Bacteria</taxon>
        <taxon>Bacillati</taxon>
        <taxon>Bacillota</taxon>
        <taxon>Bacilli</taxon>
        <taxon>Lactobacillales</taxon>
        <taxon>Lactobacillaceae</taxon>
        <taxon>Limosilactobacillus</taxon>
    </lineage>
</organism>
<accession>A0ABS2EN11</accession>
<dbReference type="RefSeq" id="WP_204776184.1">
    <property type="nucleotide sequence ID" value="NZ_JACJJQ010000009.1"/>
</dbReference>
<gene>
    <name evidence="1" type="ORF">H5993_03100</name>
</gene>
<protein>
    <submittedName>
        <fullName evidence="1">tRNA (Adenine-N(1))-methyltransferase</fullName>
    </submittedName>
</protein>
<keyword evidence="2" id="KW-1185">Reference proteome</keyword>
<evidence type="ECO:0000313" key="1">
    <source>
        <dbReference type="EMBL" id="MBM6753751.1"/>
    </source>
</evidence>
<comment type="caution">
    <text evidence="1">The sequence shown here is derived from an EMBL/GenBank/DDBJ whole genome shotgun (WGS) entry which is preliminary data.</text>
</comment>
<dbReference type="PIRSF" id="PIRSF018637">
    <property type="entry name" value="TrmK"/>
    <property type="match status" value="1"/>
</dbReference>
<sequence length="231" mass="25577">MDAEKLSQRLQVVADFVPTGARLADIGTDHAYLPAALVVAGKINFAVAGDVTPGPLQNAINEIERLQLQDQIIPRLADGLAAIQPADQIDTVVIAGMGGALITKILTAGLHQLHGVKRLILQPNIGEERVRTWLMAHHYQIMAEKIIEEDGHIYEVIVADYTLMPFRYNDRELRFGPFLLGQGGPIFQAKWQAEYEREAQALAQMKAAKQPPLDKIASFESRLNQIKKVIK</sequence>
<evidence type="ECO:0000313" key="2">
    <source>
        <dbReference type="Proteomes" id="UP000776629"/>
    </source>
</evidence>
<dbReference type="SUPFAM" id="SSF53335">
    <property type="entry name" value="S-adenosyl-L-methionine-dependent methyltransferases"/>
    <property type="match status" value="1"/>
</dbReference>
<dbReference type="Gene3D" id="3.40.50.150">
    <property type="entry name" value="Vaccinia Virus protein VP39"/>
    <property type="match status" value="1"/>
</dbReference>
<name>A0ABS2EN11_9LACO</name>
<dbReference type="PANTHER" id="PTHR38451:SF1">
    <property type="entry name" value="TRNA (ADENINE(22)-N(1))-METHYLTRANSFERASE"/>
    <property type="match status" value="1"/>
</dbReference>
<dbReference type="EMBL" id="JACJJQ010000009">
    <property type="protein sequence ID" value="MBM6753751.1"/>
    <property type="molecule type" value="Genomic_DNA"/>
</dbReference>
<dbReference type="Gene3D" id="1.10.287.1890">
    <property type="match status" value="1"/>
</dbReference>
<dbReference type="InterPro" id="IPR029063">
    <property type="entry name" value="SAM-dependent_MTases_sf"/>
</dbReference>
<dbReference type="Pfam" id="PF04816">
    <property type="entry name" value="TrmK"/>
    <property type="match status" value="1"/>
</dbReference>
<dbReference type="InterPro" id="IPR006901">
    <property type="entry name" value="TrmK"/>
</dbReference>